<keyword evidence="1" id="KW-0472">Membrane</keyword>
<dbReference type="Proteomes" id="UP000798808">
    <property type="component" value="Unassembled WGS sequence"/>
</dbReference>
<feature type="transmembrane region" description="Helical" evidence="1">
    <location>
        <begin position="252"/>
        <end position="274"/>
    </location>
</feature>
<feature type="transmembrane region" description="Helical" evidence="1">
    <location>
        <begin position="21"/>
        <end position="39"/>
    </location>
</feature>
<dbReference type="Pfam" id="PF12040">
    <property type="entry name" value="DUF3526"/>
    <property type="match status" value="1"/>
</dbReference>
<name>A0ABW9RN16_9BACT</name>
<dbReference type="EMBL" id="SMLW01000451">
    <property type="protein sequence ID" value="MTI24769.1"/>
    <property type="molecule type" value="Genomic_DNA"/>
</dbReference>
<feature type="transmembrane region" description="Helical" evidence="1">
    <location>
        <begin position="130"/>
        <end position="154"/>
    </location>
</feature>
<keyword evidence="1" id="KW-1133">Transmembrane helix</keyword>
<feature type="transmembrane region" description="Helical" evidence="1">
    <location>
        <begin position="213"/>
        <end position="240"/>
    </location>
</feature>
<comment type="caution">
    <text evidence="2">The sequence shown here is derived from an EMBL/GenBank/DDBJ whole genome shotgun (WGS) entry which is preliminary data.</text>
</comment>
<keyword evidence="3" id="KW-1185">Reference proteome</keyword>
<evidence type="ECO:0000256" key="1">
    <source>
        <dbReference type="SAM" id="Phobius"/>
    </source>
</evidence>
<accession>A0ABW9RN16</accession>
<evidence type="ECO:0000313" key="2">
    <source>
        <dbReference type="EMBL" id="MTI24769.1"/>
    </source>
</evidence>
<protein>
    <submittedName>
        <fullName evidence="2">DUF3526 domain-containing protein</fullName>
    </submittedName>
</protein>
<gene>
    <name evidence="2" type="ORF">E1163_07440</name>
</gene>
<dbReference type="PANTHER" id="PTHR43471:SF1">
    <property type="entry name" value="ABC TRANSPORTER PERMEASE PROTEIN NOSY-RELATED"/>
    <property type="match status" value="1"/>
</dbReference>
<dbReference type="PANTHER" id="PTHR43471">
    <property type="entry name" value="ABC TRANSPORTER PERMEASE"/>
    <property type="match status" value="1"/>
</dbReference>
<sequence>MQRGSVLLIAKHFWLNTFRSRAIFPVMGIMVFVLAYAAYSGWKSYTTHNDIRMHYQQEARKSWESNPDKHPHRMAHYGSFAFRLKHALSMFDFGLESFTGNAVFLEAHKQNTVNFSEASFSTGLLRFGEISMAMILQVILPLVIFFLGFVAVAVERENGTLKIILSQGTGWKEILIGKSLGLMGLVMLFFIPVILVMLVLLTTADGGLTADVWLRYAGIVACYLVFYVIISVITVLVSAVSSSSKDALIKLLAVWLFFFIVLPRTTQALGSYFYASPSKIEFEAAVEKELIQAGDSHNPDDPHFRHLKDSVLQAHQVSSVEQLPFNYSGFVMREGEKLSTHIYNDHLKELQQIYQKQNGITRIAAAVNPYIAIKNLSMTLSGTDFESYISFQGQAEEYRYRLAQKMNELQMELISNKKPGPDDKPHTISREHWKEFEDFKYKFTSIGTALRSEWWSIFSLVSWGVASVGGLVYLSKKVKSI</sequence>
<dbReference type="RefSeq" id="WP_155170810.1">
    <property type="nucleotide sequence ID" value="NZ_BAAAFL010000012.1"/>
</dbReference>
<evidence type="ECO:0000313" key="3">
    <source>
        <dbReference type="Proteomes" id="UP000798808"/>
    </source>
</evidence>
<organism evidence="2 3">
    <name type="scientific">Fulvivirga kasyanovii</name>
    <dbReference type="NCBI Taxonomy" id="396812"/>
    <lineage>
        <taxon>Bacteria</taxon>
        <taxon>Pseudomonadati</taxon>
        <taxon>Bacteroidota</taxon>
        <taxon>Cytophagia</taxon>
        <taxon>Cytophagales</taxon>
        <taxon>Fulvivirgaceae</taxon>
        <taxon>Fulvivirga</taxon>
    </lineage>
</organism>
<dbReference type="InterPro" id="IPR021913">
    <property type="entry name" value="DUF3526"/>
</dbReference>
<proteinExistence type="predicted"/>
<reference evidence="2 3" key="1">
    <citation type="submission" date="2019-02" db="EMBL/GenBank/DDBJ databases">
        <authorList>
            <person name="Goldberg S.R."/>
            <person name="Haltli B.A."/>
            <person name="Correa H."/>
            <person name="Russell K.G."/>
        </authorList>
    </citation>
    <scope>NUCLEOTIDE SEQUENCE [LARGE SCALE GENOMIC DNA]</scope>
    <source>
        <strain evidence="2 3">JCM 16186</strain>
    </source>
</reference>
<keyword evidence="1" id="KW-0812">Transmembrane</keyword>
<feature type="transmembrane region" description="Helical" evidence="1">
    <location>
        <begin position="454"/>
        <end position="474"/>
    </location>
</feature>
<feature type="transmembrane region" description="Helical" evidence="1">
    <location>
        <begin position="175"/>
        <end position="201"/>
    </location>
</feature>
<dbReference type="Pfam" id="PF12679">
    <property type="entry name" value="ABC2_membrane_2"/>
    <property type="match status" value="1"/>
</dbReference>